<keyword evidence="2" id="KW-0378">Hydrolase</keyword>
<reference evidence="5 6" key="1">
    <citation type="journal article" date="2019" name="Int. J. Syst. Evol. Microbiol.">
        <title>The Global Catalogue of Microorganisms (GCM) 10K type strain sequencing project: providing services to taxonomists for standard genome sequencing and annotation.</title>
        <authorList>
            <consortium name="The Broad Institute Genomics Platform"/>
            <consortium name="The Broad Institute Genome Sequencing Center for Infectious Disease"/>
            <person name="Wu L."/>
            <person name="Ma J."/>
        </authorList>
    </citation>
    <scope>NUCLEOTIDE SEQUENCE [LARGE SCALE GENOMIC DNA]</scope>
    <source>
        <strain evidence="5 6">RDMS1</strain>
    </source>
</reference>
<evidence type="ECO:0000256" key="3">
    <source>
        <dbReference type="ARBA" id="ARBA00022842"/>
    </source>
</evidence>
<feature type="domain" description="Nudix hydrolase" evidence="4">
    <location>
        <begin position="39"/>
        <end position="171"/>
    </location>
</feature>
<sequence>MPTLKATFCPHCGRELTTQWYDNKERPYCDDCDSIIFQRPIPCADVAVVDGSQVLLIKRGHPPDVDKWGLPGGVIEVGEPPEVAAARELKEETNIEVFPSDLLLIDGYALSISETWYNIGYIYVVAQEATSGTLAPGPDVKGARFWTLEELDTSDQELRSKPDEASRIQAVIKYVQGIELDNPFD</sequence>
<gene>
    <name evidence="5" type="ORF">ACFQL7_27915</name>
</gene>
<dbReference type="PANTHER" id="PTHR43222">
    <property type="entry name" value="NUDIX HYDROLASE 23"/>
    <property type="match status" value="1"/>
</dbReference>
<dbReference type="Gene3D" id="3.90.79.10">
    <property type="entry name" value="Nucleoside Triphosphate Pyrophosphohydrolase"/>
    <property type="match status" value="1"/>
</dbReference>
<dbReference type="InterPro" id="IPR020476">
    <property type="entry name" value="Nudix_hydrolase"/>
</dbReference>
<dbReference type="AlphaFoldDB" id="A0ABD5YYS4"/>
<dbReference type="RefSeq" id="WP_390207074.1">
    <property type="nucleotide sequence ID" value="NZ_JBHSZC010000006.1"/>
</dbReference>
<keyword evidence="3" id="KW-0460">Magnesium</keyword>
<evidence type="ECO:0000259" key="4">
    <source>
        <dbReference type="PROSITE" id="PS51462"/>
    </source>
</evidence>
<organism evidence="5 6">
    <name type="scientific">Halocatena marina</name>
    <dbReference type="NCBI Taxonomy" id="2934937"/>
    <lineage>
        <taxon>Archaea</taxon>
        <taxon>Methanobacteriati</taxon>
        <taxon>Methanobacteriota</taxon>
        <taxon>Stenosarchaea group</taxon>
        <taxon>Halobacteria</taxon>
        <taxon>Halobacteriales</taxon>
        <taxon>Natronomonadaceae</taxon>
        <taxon>Halocatena</taxon>
    </lineage>
</organism>
<accession>A0ABD5YYS4</accession>
<evidence type="ECO:0000256" key="1">
    <source>
        <dbReference type="ARBA" id="ARBA00001946"/>
    </source>
</evidence>
<dbReference type="PROSITE" id="PS00893">
    <property type="entry name" value="NUDIX_BOX"/>
    <property type="match status" value="1"/>
</dbReference>
<dbReference type="Proteomes" id="UP001596417">
    <property type="component" value="Unassembled WGS sequence"/>
</dbReference>
<name>A0ABD5YYS4_9EURY</name>
<dbReference type="Pfam" id="PF00293">
    <property type="entry name" value="NUDIX"/>
    <property type="match status" value="1"/>
</dbReference>
<comment type="caution">
    <text evidence="5">The sequence shown here is derived from an EMBL/GenBank/DDBJ whole genome shotgun (WGS) entry which is preliminary data.</text>
</comment>
<comment type="cofactor">
    <cofactor evidence="1">
        <name>Mg(2+)</name>
        <dbReference type="ChEBI" id="CHEBI:18420"/>
    </cofactor>
</comment>
<dbReference type="PROSITE" id="PS51462">
    <property type="entry name" value="NUDIX"/>
    <property type="match status" value="1"/>
</dbReference>
<dbReference type="PANTHER" id="PTHR43222:SF2">
    <property type="entry name" value="NUDIX HYDROLASE 23, CHLOROPLASTIC"/>
    <property type="match status" value="1"/>
</dbReference>
<dbReference type="SUPFAM" id="SSF55811">
    <property type="entry name" value="Nudix"/>
    <property type="match status" value="1"/>
</dbReference>
<dbReference type="PRINTS" id="PR00502">
    <property type="entry name" value="NUDIXFAMILY"/>
</dbReference>
<evidence type="ECO:0000313" key="6">
    <source>
        <dbReference type="Proteomes" id="UP001596417"/>
    </source>
</evidence>
<evidence type="ECO:0000313" key="5">
    <source>
        <dbReference type="EMBL" id="MFC7193238.1"/>
    </source>
</evidence>
<dbReference type="InterPro" id="IPR015797">
    <property type="entry name" value="NUDIX_hydrolase-like_dom_sf"/>
</dbReference>
<dbReference type="InterPro" id="IPR000086">
    <property type="entry name" value="NUDIX_hydrolase_dom"/>
</dbReference>
<protein>
    <submittedName>
        <fullName evidence="5">NUDIX domain-containing protein</fullName>
    </submittedName>
</protein>
<proteinExistence type="predicted"/>
<dbReference type="EMBL" id="JBHTAX010000007">
    <property type="protein sequence ID" value="MFC7193238.1"/>
    <property type="molecule type" value="Genomic_DNA"/>
</dbReference>
<dbReference type="GO" id="GO:0016787">
    <property type="term" value="F:hydrolase activity"/>
    <property type="evidence" value="ECO:0007669"/>
    <property type="project" value="UniProtKB-KW"/>
</dbReference>
<dbReference type="InterPro" id="IPR020084">
    <property type="entry name" value="NUDIX_hydrolase_CS"/>
</dbReference>
<keyword evidence="6" id="KW-1185">Reference proteome</keyword>
<evidence type="ECO:0000256" key="2">
    <source>
        <dbReference type="ARBA" id="ARBA00022801"/>
    </source>
</evidence>